<dbReference type="PaxDb" id="208964-PA1936"/>
<protein>
    <submittedName>
        <fullName evidence="1">Uncharacterized protein</fullName>
    </submittedName>
</protein>
<reference evidence="1 2" key="1">
    <citation type="journal article" date="2000" name="Nature">
        <title>Complete genome sequence of Pseudomonas aeruginosa PAO1, an opportunistic pathogen.</title>
        <authorList>
            <person name="Stover C.K."/>
            <person name="Pham X.Q."/>
            <person name="Erwin A.L."/>
            <person name="Mizoguchi S.D."/>
            <person name="Warrener P."/>
            <person name="Hickey M.J."/>
            <person name="Brinkman F.S."/>
            <person name="Hufnagle W.O."/>
            <person name="Kowalik D.J."/>
            <person name="Lagrou M."/>
            <person name="Garber R.L."/>
            <person name="Goltry L."/>
            <person name="Tolentino E."/>
            <person name="Westbrock-Wadman S."/>
            <person name="Yuan Y."/>
            <person name="Brody L.L."/>
            <person name="Coulter S.N."/>
            <person name="Folger K.R."/>
            <person name="Kas A."/>
            <person name="Larbig K."/>
            <person name="Lim R."/>
            <person name="Smith K."/>
            <person name="Spencer D."/>
            <person name="Wong G.K."/>
            <person name="Wu Z."/>
            <person name="Paulsen I.T."/>
            <person name="Reizer J."/>
            <person name="Saier M.H."/>
            <person name="Hancock R.E."/>
            <person name="Lory S."/>
            <person name="Olson M.V."/>
        </authorList>
    </citation>
    <scope>NUCLEOTIDE SEQUENCE [LARGE SCALE GENOMIC DNA]</scope>
    <source>
        <strain evidence="2">ATCC 15692 / DSM 22644 / CIP 104116 / JCM 14847 / LMG 12228 / 1C / PRS 101 / PAO1</strain>
    </source>
</reference>
<evidence type="ECO:0000313" key="2">
    <source>
        <dbReference type="Proteomes" id="UP000002438"/>
    </source>
</evidence>
<organism evidence="1 2">
    <name type="scientific">Pseudomonas aeruginosa (strain ATCC 15692 / DSM 22644 / CIP 104116 / JCM 14847 / LMG 12228 / 1C / PRS 101 / PAO1)</name>
    <dbReference type="NCBI Taxonomy" id="208964"/>
    <lineage>
        <taxon>Bacteria</taxon>
        <taxon>Pseudomonadati</taxon>
        <taxon>Pseudomonadota</taxon>
        <taxon>Gammaproteobacteria</taxon>
        <taxon>Pseudomonadales</taxon>
        <taxon>Pseudomonadaceae</taxon>
        <taxon>Pseudomonas</taxon>
    </lineage>
</organism>
<dbReference type="AlphaFoldDB" id="Q9I2G8"/>
<dbReference type="STRING" id="208964.PA1936"/>
<dbReference type="SMR" id="Q9I2G8"/>
<dbReference type="PseudoCAP" id="PA1936"/>
<keyword evidence="2" id="KW-1185">Reference proteome</keyword>
<gene>
    <name evidence="1" type="ordered locus">PA1936</name>
</gene>
<proteinExistence type="predicted"/>
<dbReference type="InParanoid" id="Q9I2G8"/>
<sequence>MMFERQRFDRSLLTPLEIVTQVGHSIARAPLKCRLIKDIAGRHKETDNTDFAVFAGYLVLAINRLS</sequence>
<accession>Q9I2G8</accession>
<dbReference type="EMBL" id="AE004091">
    <property type="protein sequence ID" value="AAG05324.1"/>
    <property type="molecule type" value="Genomic_DNA"/>
</dbReference>
<dbReference type="PIR" id="E83403">
    <property type="entry name" value="E83403"/>
</dbReference>
<evidence type="ECO:0000313" key="1">
    <source>
        <dbReference type="EMBL" id="AAG05324.1"/>
    </source>
</evidence>
<name>Q9I2G8_PSEAE</name>
<dbReference type="Proteomes" id="UP000002438">
    <property type="component" value="Chromosome"/>
</dbReference>
<dbReference type="HOGENOM" id="CLU_2827865_0_0_6"/>